<evidence type="ECO:0000313" key="14">
    <source>
        <dbReference type="Proteomes" id="UP001437256"/>
    </source>
</evidence>
<feature type="signal peptide" evidence="10">
    <location>
        <begin position="1"/>
        <end position="15"/>
    </location>
</feature>
<dbReference type="Pfam" id="PF00326">
    <property type="entry name" value="Peptidase_S9"/>
    <property type="match status" value="1"/>
</dbReference>
<evidence type="ECO:0000256" key="5">
    <source>
        <dbReference type="ARBA" id="ARBA00022670"/>
    </source>
</evidence>
<dbReference type="InterPro" id="IPR050278">
    <property type="entry name" value="Serine_Prot_S9B/DPPIV"/>
</dbReference>
<dbReference type="PANTHER" id="PTHR11731">
    <property type="entry name" value="PROTEASE FAMILY S9B,C DIPEPTIDYL-PEPTIDASE IV-RELATED"/>
    <property type="match status" value="1"/>
</dbReference>
<evidence type="ECO:0000256" key="7">
    <source>
        <dbReference type="ARBA" id="ARBA00022801"/>
    </source>
</evidence>
<evidence type="ECO:0000256" key="3">
    <source>
        <dbReference type="ARBA" id="ARBA00022438"/>
    </source>
</evidence>
<comment type="caution">
    <text evidence="13">The sequence shown here is derived from an EMBL/GenBank/DDBJ whole genome shotgun (WGS) entry which is preliminary data.</text>
</comment>
<dbReference type="Pfam" id="PF00930">
    <property type="entry name" value="DPPIV_N"/>
    <property type="match status" value="1"/>
</dbReference>
<dbReference type="PANTHER" id="PTHR11731:SF162">
    <property type="entry name" value="DIPEPTIDYL PEPTIDASE 4-RELATED"/>
    <property type="match status" value="1"/>
</dbReference>
<keyword evidence="4" id="KW-0964">Secreted</keyword>
<dbReference type="SUPFAM" id="SSF82171">
    <property type="entry name" value="DPP6 N-terminal domain-like"/>
    <property type="match status" value="1"/>
</dbReference>
<evidence type="ECO:0000256" key="10">
    <source>
        <dbReference type="SAM" id="SignalP"/>
    </source>
</evidence>
<evidence type="ECO:0000259" key="11">
    <source>
        <dbReference type="Pfam" id="PF00326"/>
    </source>
</evidence>
<gene>
    <name evidence="13" type="primary">dpp4_1</name>
    <name evidence="13" type="ORF">AAF712_003275</name>
</gene>
<keyword evidence="8" id="KW-0720">Serine protease</keyword>
<protein>
    <recommendedName>
        <fullName evidence="9">Dipeptidyl peptidase IV</fullName>
    </recommendedName>
</protein>
<comment type="similarity">
    <text evidence="2">Belongs to the peptidase S9B family.</text>
</comment>
<keyword evidence="5" id="KW-0645">Protease</keyword>
<accession>A0ABR3A6L2</accession>
<sequence length="781" mass="88137">MKWTAVVALASAASAQKLITFQDVFSGNFTPRSTSYTWTSAENDGTYIVQDQTTNDLVFANVLNNETEVFVNAGQLGINYYDYEIQGSRENVLFSTNYTKQWRHSYNASYWVFNREAGSATPLVDDQDGEIQYATWSNAGDTIAFVRQNDLYLWSNGEVTRITTDGTRDVFNGIPDWVYEEEIFGDRYTLWFSPDGEYLAFLRFDETGVDTYTIQYFMDRPAAKIAPSYPDELPIRYPKVGTTNPTVEFWLLDVSAVLNGTSPSDALTKIDFAGETFPEDEVIIGEVAWVTEDHENVIFRTLNRVQDLEKLFLVDVESGEGKVVRDRDGTDGWIDDNLAIQYVGALDSNPTETYYVDLSDENGWMHIYLFPVQGGEPKALTKGEWEVSAILKVDTARGLVYYQSTEHDSTERHVYAVSMLTGEKTPLVDDTKPGYWSASFSSDGGFYLLTYSGPEIPHQELYSVGNSTNSSSVVPELIRSVEDNAVLREKLAEYTLPKISWTTFNESTPGYSLNFIERLPANFDPSKKYPVLFDIYGGPGAQEVSKTYKRVGWEAYVGSDPELEYIHVALDGRGTGFKGREFRSLVSKQLGKFEAEDQVNAARHYAATRSYVDADHIVIWGWSYGGYLTAKVVETDSGAFSLGLITAPVTDWRLYDSMYTERYMKLPSTNGAGYNESSITRTAGFKNITGGFLIQHGTGDDNVHFQHAAYLTDLLVREGVSPEQMHSQWFTDADHRINSHLNLIFVYKQLSEMLYLEKLREGPVSGGHQWSRRGELWRKGM</sequence>
<name>A0ABR3A6L2_9AGAR</name>
<feature type="domain" description="Peptidase S9 prolyl oligopeptidase catalytic" evidence="11">
    <location>
        <begin position="562"/>
        <end position="746"/>
    </location>
</feature>
<dbReference type="EMBL" id="JBBXMP010000011">
    <property type="protein sequence ID" value="KAL0069617.1"/>
    <property type="molecule type" value="Genomic_DNA"/>
</dbReference>
<keyword evidence="6 10" id="KW-0732">Signal</keyword>
<evidence type="ECO:0000256" key="6">
    <source>
        <dbReference type="ARBA" id="ARBA00022729"/>
    </source>
</evidence>
<evidence type="ECO:0000256" key="1">
    <source>
        <dbReference type="ARBA" id="ARBA00004613"/>
    </source>
</evidence>
<organism evidence="13 14">
    <name type="scientific">Marasmius tenuissimus</name>
    <dbReference type="NCBI Taxonomy" id="585030"/>
    <lineage>
        <taxon>Eukaryota</taxon>
        <taxon>Fungi</taxon>
        <taxon>Dikarya</taxon>
        <taxon>Basidiomycota</taxon>
        <taxon>Agaricomycotina</taxon>
        <taxon>Agaricomycetes</taxon>
        <taxon>Agaricomycetidae</taxon>
        <taxon>Agaricales</taxon>
        <taxon>Marasmiineae</taxon>
        <taxon>Marasmiaceae</taxon>
        <taxon>Marasmius</taxon>
    </lineage>
</organism>
<evidence type="ECO:0000259" key="12">
    <source>
        <dbReference type="Pfam" id="PF00930"/>
    </source>
</evidence>
<comment type="subcellular location">
    <subcellularLocation>
        <location evidence="1">Secreted</location>
    </subcellularLocation>
</comment>
<feature type="chain" id="PRO_5047404193" description="Dipeptidyl peptidase IV" evidence="10">
    <location>
        <begin position="16"/>
        <end position="781"/>
    </location>
</feature>
<keyword evidence="3" id="KW-0031">Aminopeptidase</keyword>
<reference evidence="13 14" key="1">
    <citation type="submission" date="2024-05" db="EMBL/GenBank/DDBJ databases">
        <title>A draft genome resource for the thread blight pathogen Marasmius tenuissimus strain MS-2.</title>
        <authorList>
            <person name="Yulfo-Soto G.E."/>
            <person name="Baruah I.K."/>
            <person name="Amoako-Attah I."/>
            <person name="Bukari Y."/>
            <person name="Meinhardt L.W."/>
            <person name="Bailey B.A."/>
            <person name="Cohen S.P."/>
        </authorList>
    </citation>
    <scope>NUCLEOTIDE SEQUENCE [LARGE SCALE GENOMIC DNA]</scope>
    <source>
        <strain evidence="13 14">MS-2</strain>
    </source>
</reference>
<keyword evidence="14" id="KW-1185">Reference proteome</keyword>
<evidence type="ECO:0000313" key="13">
    <source>
        <dbReference type="EMBL" id="KAL0069617.1"/>
    </source>
</evidence>
<evidence type="ECO:0000256" key="9">
    <source>
        <dbReference type="ARBA" id="ARBA00030567"/>
    </source>
</evidence>
<dbReference type="Gene3D" id="2.140.10.30">
    <property type="entry name" value="Dipeptidylpeptidase IV, N-terminal domain"/>
    <property type="match status" value="1"/>
</dbReference>
<dbReference type="GO" id="GO:0008239">
    <property type="term" value="F:dipeptidyl-peptidase activity"/>
    <property type="evidence" value="ECO:0007669"/>
    <property type="project" value="UniProtKB-EC"/>
</dbReference>
<dbReference type="InterPro" id="IPR002469">
    <property type="entry name" value="Peptidase_S9B_N"/>
</dbReference>
<dbReference type="Proteomes" id="UP001437256">
    <property type="component" value="Unassembled WGS sequence"/>
</dbReference>
<evidence type="ECO:0000256" key="8">
    <source>
        <dbReference type="ARBA" id="ARBA00022825"/>
    </source>
</evidence>
<dbReference type="InterPro" id="IPR001375">
    <property type="entry name" value="Peptidase_S9_cat"/>
</dbReference>
<dbReference type="Gene3D" id="3.40.50.1820">
    <property type="entry name" value="alpha/beta hydrolase"/>
    <property type="match status" value="1"/>
</dbReference>
<proteinExistence type="inferred from homology"/>
<dbReference type="SUPFAM" id="SSF53474">
    <property type="entry name" value="alpha/beta-Hydrolases"/>
    <property type="match status" value="1"/>
</dbReference>
<dbReference type="InterPro" id="IPR029058">
    <property type="entry name" value="AB_hydrolase_fold"/>
</dbReference>
<evidence type="ECO:0000256" key="2">
    <source>
        <dbReference type="ARBA" id="ARBA00006150"/>
    </source>
</evidence>
<evidence type="ECO:0000256" key="4">
    <source>
        <dbReference type="ARBA" id="ARBA00022525"/>
    </source>
</evidence>
<feature type="domain" description="Dipeptidylpeptidase IV N-terminal" evidence="12">
    <location>
        <begin position="88"/>
        <end position="457"/>
    </location>
</feature>
<keyword evidence="7 13" id="KW-0378">Hydrolase</keyword>